<dbReference type="EMBL" id="MW302470">
    <property type="protein sequence ID" value="QSD99624.1"/>
    <property type="molecule type" value="Genomic_DNA"/>
</dbReference>
<dbReference type="FunFam" id="1.10.10.60:FF:000001">
    <property type="entry name" value="MYB-related transcription factor"/>
    <property type="match status" value="1"/>
</dbReference>
<evidence type="ECO:0000313" key="11">
    <source>
        <dbReference type="EMBL" id="QSD99624.1"/>
    </source>
</evidence>
<dbReference type="InterPro" id="IPR015495">
    <property type="entry name" value="Myb_TF_plants"/>
</dbReference>
<keyword evidence="6" id="KW-0539">Nucleus</keyword>
<dbReference type="SUPFAM" id="SSF46689">
    <property type="entry name" value="Homeodomain-like"/>
    <property type="match status" value="1"/>
</dbReference>
<comment type="subunit">
    <text evidence="7">Can form complexes with MYC2, MYC3 or MYC4.</text>
</comment>
<dbReference type="PROSITE" id="PS51294">
    <property type="entry name" value="HTH_MYB"/>
    <property type="match status" value="2"/>
</dbReference>
<protein>
    <submittedName>
        <fullName evidence="11">MYB family transcription factor</fullName>
    </submittedName>
</protein>
<dbReference type="CDD" id="cd00167">
    <property type="entry name" value="SANT"/>
    <property type="match status" value="2"/>
</dbReference>
<dbReference type="GO" id="GO:0000976">
    <property type="term" value="F:transcription cis-regulatory region binding"/>
    <property type="evidence" value="ECO:0007669"/>
    <property type="project" value="UniProtKB-ARBA"/>
</dbReference>
<evidence type="ECO:0000256" key="6">
    <source>
        <dbReference type="ARBA" id="ARBA00023242"/>
    </source>
</evidence>
<dbReference type="PANTHER" id="PTHR47994">
    <property type="entry name" value="F14D16.11-RELATED"/>
    <property type="match status" value="1"/>
</dbReference>
<evidence type="ECO:0000256" key="4">
    <source>
        <dbReference type="ARBA" id="ARBA00023125"/>
    </source>
</evidence>
<evidence type="ECO:0000256" key="2">
    <source>
        <dbReference type="ARBA" id="ARBA00022737"/>
    </source>
</evidence>
<dbReference type="PANTHER" id="PTHR47994:SF5">
    <property type="entry name" value="F14D16.11-RELATED"/>
    <property type="match status" value="1"/>
</dbReference>
<dbReference type="GO" id="GO:0051707">
    <property type="term" value="P:response to other organism"/>
    <property type="evidence" value="ECO:0007669"/>
    <property type="project" value="UniProtKB-ARBA"/>
</dbReference>
<dbReference type="Pfam" id="PF00249">
    <property type="entry name" value="Myb_DNA-binding"/>
    <property type="match status" value="2"/>
</dbReference>
<feature type="domain" description="Myb-like" evidence="9">
    <location>
        <begin position="63"/>
        <end position="113"/>
    </location>
</feature>
<gene>
    <name evidence="11" type="primary">EVM0032748.1</name>
</gene>
<organism evidence="11">
    <name type="scientific">Melilotus albus</name>
    <name type="common">White sweet clover</name>
    <name type="synonym">Melilotus officinalis subsp. albus</name>
    <dbReference type="NCBI Taxonomy" id="47082"/>
    <lineage>
        <taxon>Eukaryota</taxon>
        <taxon>Viridiplantae</taxon>
        <taxon>Streptophyta</taxon>
        <taxon>Embryophyta</taxon>
        <taxon>Tracheophyta</taxon>
        <taxon>Spermatophyta</taxon>
        <taxon>Magnoliopsida</taxon>
        <taxon>eudicotyledons</taxon>
        <taxon>Gunneridae</taxon>
        <taxon>Pentapetalae</taxon>
        <taxon>rosids</taxon>
        <taxon>fabids</taxon>
        <taxon>Fabales</taxon>
        <taxon>Fabaceae</taxon>
        <taxon>Papilionoideae</taxon>
        <taxon>50 kb inversion clade</taxon>
        <taxon>NPAAA clade</taxon>
        <taxon>Hologalegina</taxon>
        <taxon>IRL clade</taxon>
        <taxon>Trifolieae</taxon>
        <taxon>Melilotus</taxon>
    </lineage>
</organism>
<dbReference type="InterPro" id="IPR009057">
    <property type="entry name" value="Homeodomain-like_sf"/>
</dbReference>
<evidence type="ECO:0000256" key="5">
    <source>
        <dbReference type="ARBA" id="ARBA00023163"/>
    </source>
</evidence>
<name>A0A896W1V8_MELAB</name>
<feature type="domain" description="Myb-like" evidence="9">
    <location>
        <begin position="10"/>
        <end position="62"/>
    </location>
</feature>
<feature type="region of interest" description="Disordered" evidence="8">
    <location>
        <begin position="1"/>
        <end position="20"/>
    </location>
</feature>
<dbReference type="InterPro" id="IPR017930">
    <property type="entry name" value="Myb_dom"/>
</dbReference>
<keyword evidence="3" id="KW-0805">Transcription regulation</keyword>
<dbReference type="GO" id="GO:0005634">
    <property type="term" value="C:nucleus"/>
    <property type="evidence" value="ECO:0007669"/>
    <property type="project" value="UniProtKB-SubCell"/>
</dbReference>
<feature type="domain" description="HTH myb-type" evidence="10">
    <location>
        <begin position="67"/>
        <end position="117"/>
    </location>
</feature>
<evidence type="ECO:0000259" key="9">
    <source>
        <dbReference type="PROSITE" id="PS50090"/>
    </source>
</evidence>
<dbReference type="InterPro" id="IPR001005">
    <property type="entry name" value="SANT/Myb"/>
</dbReference>
<dbReference type="SMART" id="SM00717">
    <property type="entry name" value="SANT"/>
    <property type="match status" value="2"/>
</dbReference>
<evidence type="ECO:0000256" key="1">
    <source>
        <dbReference type="ARBA" id="ARBA00004123"/>
    </source>
</evidence>
<reference evidence="11" key="1">
    <citation type="journal article" name="Plants (Basel)">
        <title>NAC and MYB Families and Lignin Biosynthesis-Related Members Identification and Expression Analysis in Melilotus albus.</title>
        <authorList>
            <person name="Chen L."/>
            <person name="Wu F."/>
            <person name="Zhang J."/>
        </authorList>
    </citation>
    <scope>NUCLEOTIDE SEQUENCE</scope>
</reference>
<keyword evidence="5" id="KW-0804">Transcription</keyword>
<dbReference type="FunFam" id="1.10.10.60:FF:000394">
    <property type="entry name" value="MYB transcription factor"/>
    <property type="match status" value="1"/>
</dbReference>
<feature type="region of interest" description="Disordered" evidence="8">
    <location>
        <begin position="307"/>
        <end position="327"/>
    </location>
</feature>
<evidence type="ECO:0000256" key="3">
    <source>
        <dbReference type="ARBA" id="ARBA00023015"/>
    </source>
</evidence>
<comment type="subcellular location">
    <subcellularLocation>
        <location evidence="1">Nucleus</location>
    </subcellularLocation>
</comment>
<sequence length="362" mass="41196">MTNKSSSSEKNKLKKGPWSPEEDKKLIDYIQKHGYGKWQTLSKNAGLKRCGKSCRLRWANYLRPDIKRGRFSLQEEEVIIQLHSVLGNKWSTITANLPGRTDNEIKNYWNTRIKKKLMKMGIDPMTHKPRLNVLQLASFLNSSLQNSPQFNNFGLFGMGRVTNPNHQLLNLLTNLLSCQNKNSNVSNNNYHQNQFSGNGDPLLQNQSQCSQSIHLDTTSIQNFQSNQPNSSFEENQCLTEYSHQLMKTKLENQITPIATSFSQQNTLPNFWQCLLSHIQQHESSTMNNVLENQISCNNEGMPNFNLSSLFPSRPSSSSPSNLNSQSSTTFVNGVIEDENDTFDNNLLMYNNISNGLNDARLL</sequence>
<accession>A0A896W1V8</accession>
<feature type="domain" description="HTH myb-type" evidence="10">
    <location>
        <begin position="10"/>
        <end position="66"/>
    </location>
</feature>
<keyword evidence="4" id="KW-0238">DNA-binding</keyword>
<proteinExistence type="predicted"/>
<evidence type="ECO:0000256" key="7">
    <source>
        <dbReference type="ARBA" id="ARBA00062314"/>
    </source>
</evidence>
<evidence type="ECO:0000256" key="8">
    <source>
        <dbReference type="SAM" id="MobiDB-lite"/>
    </source>
</evidence>
<evidence type="ECO:0000259" key="10">
    <source>
        <dbReference type="PROSITE" id="PS51294"/>
    </source>
</evidence>
<dbReference type="PROSITE" id="PS50090">
    <property type="entry name" value="MYB_LIKE"/>
    <property type="match status" value="2"/>
</dbReference>
<dbReference type="Gene3D" id="1.10.10.60">
    <property type="entry name" value="Homeodomain-like"/>
    <property type="match status" value="2"/>
</dbReference>
<keyword evidence="2" id="KW-0677">Repeat</keyword>
<dbReference type="GO" id="GO:0080090">
    <property type="term" value="P:regulation of primary metabolic process"/>
    <property type="evidence" value="ECO:0007669"/>
    <property type="project" value="UniProtKB-ARBA"/>
</dbReference>
<dbReference type="AlphaFoldDB" id="A0A896W1V8"/>